<evidence type="ECO:0000256" key="1">
    <source>
        <dbReference type="ARBA" id="ARBA00008455"/>
    </source>
</evidence>
<dbReference type="InterPro" id="IPR038765">
    <property type="entry name" value="Papain-like_cys_pep_sf"/>
</dbReference>
<dbReference type="InterPro" id="IPR000668">
    <property type="entry name" value="Peptidase_C1A_C"/>
</dbReference>
<feature type="domain" description="Peptidase C1A papain C-terminal" evidence="2">
    <location>
        <begin position="814"/>
        <end position="1046"/>
    </location>
</feature>
<dbReference type="SMART" id="SM00645">
    <property type="entry name" value="Pept_C1"/>
    <property type="match status" value="2"/>
</dbReference>
<dbReference type="InterPro" id="IPR039417">
    <property type="entry name" value="Peptidase_C1A_papain-like"/>
</dbReference>
<comment type="similarity">
    <text evidence="1">Belongs to the peptidase C1 family.</text>
</comment>
<dbReference type="GO" id="GO:0008234">
    <property type="term" value="F:cysteine-type peptidase activity"/>
    <property type="evidence" value="ECO:0007669"/>
    <property type="project" value="InterPro"/>
</dbReference>
<dbReference type="SUPFAM" id="SSF54001">
    <property type="entry name" value="Cysteine proteinases"/>
    <property type="match status" value="2"/>
</dbReference>
<dbReference type="PROSITE" id="PS00640">
    <property type="entry name" value="THIOL_PROTEASE_ASN"/>
    <property type="match status" value="2"/>
</dbReference>
<evidence type="ECO:0000313" key="3">
    <source>
        <dbReference type="EMBL" id="CAI9977511.1"/>
    </source>
</evidence>
<dbReference type="EMBL" id="CATOUU010001178">
    <property type="protein sequence ID" value="CAI9977511.1"/>
    <property type="molecule type" value="Genomic_DNA"/>
</dbReference>
<dbReference type="PANTHER" id="PTHR12411">
    <property type="entry name" value="CYSTEINE PROTEASE FAMILY C1-RELATED"/>
    <property type="match status" value="1"/>
</dbReference>
<feature type="domain" description="Peptidase C1A papain C-terminal" evidence="2">
    <location>
        <begin position="280"/>
        <end position="512"/>
    </location>
</feature>
<gene>
    <name evidence="4" type="ORF">HINF_LOCUS56842</name>
    <name evidence="3" type="ORF">HINF_LOCUS65156</name>
</gene>
<name>A0AA86RMX0_9EUKA</name>
<reference evidence="3" key="1">
    <citation type="submission" date="2023-06" db="EMBL/GenBank/DDBJ databases">
        <authorList>
            <person name="Kurt Z."/>
        </authorList>
    </citation>
    <scope>NUCLEOTIDE SEQUENCE</scope>
</reference>
<dbReference type="Gene3D" id="3.90.70.10">
    <property type="entry name" value="Cysteine proteinases"/>
    <property type="match status" value="2"/>
</dbReference>
<reference evidence="4 5" key="2">
    <citation type="submission" date="2024-07" db="EMBL/GenBank/DDBJ databases">
        <authorList>
            <person name="Akdeniz Z."/>
        </authorList>
    </citation>
    <scope>NUCLEOTIDE SEQUENCE [LARGE SCALE GENOMIC DNA]</scope>
</reference>
<evidence type="ECO:0000313" key="4">
    <source>
        <dbReference type="EMBL" id="CAL6074686.1"/>
    </source>
</evidence>
<protein>
    <submittedName>
        <fullName evidence="3">Cathepsin L</fullName>
    </submittedName>
    <submittedName>
        <fullName evidence="4">Cathepsin_L</fullName>
    </submittedName>
</protein>
<dbReference type="PROSITE" id="PS00139">
    <property type="entry name" value="THIOL_PROTEASE_CYS"/>
    <property type="match status" value="2"/>
</dbReference>
<dbReference type="PRINTS" id="PR00705">
    <property type="entry name" value="PAPAIN"/>
</dbReference>
<dbReference type="EMBL" id="CAXDID020000309">
    <property type="protein sequence ID" value="CAL6074686.1"/>
    <property type="molecule type" value="Genomic_DNA"/>
</dbReference>
<sequence>MMFALTLQLWQPSKYTMRGTVRLPLANISEPFAATMDFASKQGYVGYYDNMSYIVWNPRPYHVFQQGNNKNCTRTVNGANDTDAAITTMLPDLTNPDWKAMGITMIRGVNVSHYRLTTTDGTADPNANFIYNVSDYQDYFCIPGVEFENQDYCIPWRWEIHGFNTNSHSHFDFYQIDYDEFDNIPVFTESTFSTPEVCKDVKVQKLSGNFLFFQTANNRNAMQNVHLMRSVQQDESLTFRVKPNKFLGLSEHEFKTLYTGVKVSAPKPNQKYYQLQGKELPDELDLRVKGIATPVKDQAVCGSCWTFGTAALIEGRINFRNRLNQKPLVRVSEQQILSCTWFDTPERQNLGCNGGEIDLALDQIIAQKGGKIPLESISPYLGVESECNEAAWTNKYGTVARSVVIDNTTSVENRIKQLKEALLEGPVGVSIAVIGSMSFYAGGVYNDKKCGYGNEAVLAHAVTCIGWGKDELYGEYWIIKNSWSNAWGMDGYIYISMENDLCGVLQKATLFEFNEQPAPLVENKYRFKGTFSLPYANVTQDIQVWFDRSTKREKISYYDDADYAIWDLTNTTKYYSVLTYLPQGAAESTQRCTLNPTLGHTTTSLVNVFPDLSTWEVMPDTKIMNKVVRHFRLSTTDEGSDEPAVLKANFGYTRADQQDYYCVQNGNLCDPVRWEIHGYNTIFGSHYDYYVLDIDEFERPASFDPKIFQKPEMECFDVPQEQGPQISKWTFALQNLMTRTPTRKQNVNAIKAHAGNFTVAPNRFSDLTLEEFKRQHTGYKNQKTLTYKHVTPFIAPELDAAGKWFVNGSVKQLFPKNLDWRVEGGVPPVRDQANCGSCWAFGTASVIEARVNRLFIGDRYRPLFQMSEQAIVDCVWTNDFKWNSDGLHGCDGGQADGTMDRIIEDFGGKLPRLADYPYMSQDMKCQKNLWTFEDATLTSFSNTKPNNIGELKYALLSGPVTVAIQVTGKMMFYSGGIFDDVDCTNDPQKLDHQVTAVGWGYDEQLKQEYWIVRNSWSNAWGIDGYIYISMNLAFDCGITQATTIPNLQKNK</sequence>
<dbReference type="Proteomes" id="UP001642409">
    <property type="component" value="Unassembled WGS sequence"/>
</dbReference>
<dbReference type="CDD" id="cd02248">
    <property type="entry name" value="Peptidase_C1A"/>
    <property type="match status" value="2"/>
</dbReference>
<dbReference type="AlphaFoldDB" id="A0AA86RMX0"/>
<accession>A0AA86RMX0</accession>
<dbReference type="Pfam" id="PF00112">
    <property type="entry name" value="Peptidase_C1"/>
    <property type="match status" value="2"/>
</dbReference>
<comment type="caution">
    <text evidence="3">The sequence shown here is derived from an EMBL/GenBank/DDBJ whole genome shotgun (WGS) entry which is preliminary data.</text>
</comment>
<dbReference type="InterPro" id="IPR013128">
    <property type="entry name" value="Peptidase_C1A"/>
</dbReference>
<dbReference type="InterPro" id="IPR000169">
    <property type="entry name" value="Pept_cys_AS"/>
</dbReference>
<proteinExistence type="inferred from homology"/>
<evidence type="ECO:0000313" key="5">
    <source>
        <dbReference type="Proteomes" id="UP001642409"/>
    </source>
</evidence>
<keyword evidence="5" id="KW-1185">Reference proteome</keyword>
<dbReference type="InterPro" id="IPR025661">
    <property type="entry name" value="Pept_asp_AS"/>
</dbReference>
<evidence type="ECO:0000259" key="2">
    <source>
        <dbReference type="SMART" id="SM00645"/>
    </source>
</evidence>
<dbReference type="GO" id="GO:0006508">
    <property type="term" value="P:proteolysis"/>
    <property type="evidence" value="ECO:0007669"/>
    <property type="project" value="InterPro"/>
</dbReference>
<organism evidence="3">
    <name type="scientific">Hexamita inflata</name>
    <dbReference type="NCBI Taxonomy" id="28002"/>
    <lineage>
        <taxon>Eukaryota</taxon>
        <taxon>Metamonada</taxon>
        <taxon>Diplomonadida</taxon>
        <taxon>Hexamitidae</taxon>
        <taxon>Hexamitinae</taxon>
        <taxon>Hexamita</taxon>
    </lineage>
</organism>